<dbReference type="PROSITE" id="PS51440">
    <property type="entry name" value="TIM_2"/>
    <property type="match status" value="1"/>
</dbReference>
<organism evidence="2 3">
    <name type="scientific">Halonatronomonas betaini</name>
    <dbReference type="NCBI Taxonomy" id="2778430"/>
    <lineage>
        <taxon>Bacteria</taxon>
        <taxon>Bacillati</taxon>
        <taxon>Bacillota</taxon>
        <taxon>Clostridia</taxon>
        <taxon>Halanaerobiales</taxon>
        <taxon>Halarsenatibacteraceae</taxon>
        <taxon>Halonatronomonas</taxon>
    </lineage>
</organism>
<dbReference type="RefSeq" id="WP_270453123.1">
    <property type="nucleotide sequence ID" value="NZ_JADPIE010000002.1"/>
</dbReference>
<dbReference type="InterPro" id="IPR013785">
    <property type="entry name" value="Aldolase_TIM"/>
</dbReference>
<gene>
    <name evidence="2" type="ORF">I0Q91_04385</name>
</gene>
<dbReference type="Pfam" id="PF00121">
    <property type="entry name" value="TIM"/>
    <property type="match status" value="1"/>
</dbReference>
<name>A0A931ANZ6_9FIRM</name>
<accession>A0A931ANZ6</accession>
<keyword evidence="1 2" id="KW-0413">Isomerase</keyword>
<dbReference type="SUPFAM" id="SSF51351">
    <property type="entry name" value="Triosephosphate isomerase (TIM)"/>
    <property type="match status" value="1"/>
</dbReference>
<keyword evidence="3" id="KW-1185">Reference proteome</keyword>
<dbReference type="EC" id="5.3.1.1" evidence="2"/>
<dbReference type="InterPro" id="IPR035990">
    <property type="entry name" value="TIM_sf"/>
</dbReference>
<proteinExistence type="predicted"/>
<protein>
    <submittedName>
        <fullName evidence="2">Triose-phosphate isomerase</fullName>
        <ecNumber evidence="2">5.3.1.1</ecNumber>
    </submittedName>
</protein>
<dbReference type="NCBIfam" id="NF003302">
    <property type="entry name" value="PRK04302.1"/>
    <property type="match status" value="1"/>
</dbReference>
<dbReference type="InterPro" id="IPR000652">
    <property type="entry name" value="Triosephosphate_isomerase"/>
</dbReference>
<dbReference type="GO" id="GO:0004807">
    <property type="term" value="F:triose-phosphate isomerase activity"/>
    <property type="evidence" value="ECO:0007669"/>
    <property type="project" value="UniProtKB-EC"/>
</dbReference>
<dbReference type="Gene3D" id="3.20.20.70">
    <property type="entry name" value="Aldolase class I"/>
    <property type="match status" value="1"/>
</dbReference>
<dbReference type="Proteomes" id="UP000621436">
    <property type="component" value="Unassembled WGS sequence"/>
</dbReference>
<dbReference type="CDD" id="cd04722">
    <property type="entry name" value="TIM_phosphate_binding"/>
    <property type="match status" value="1"/>
</dbReference>
<dbReference type="EMBL" id="JADPIE010000002">
    <property type="protein sequence ID" value="MBF8436308.1"/>
    <property type="molecule type" value="Genomic_DNA"/>
</dbReference>
<evidence type="ECO:0000313" key="3">
    <source>
        <dbReference type="Proteomes" id="UP000621436"/>
    </source>
</evidence>
<evidence type="ECO:0000313" key="2">
    <source>
        <dbReference type="EMBL" id="MBF8436308.1"/>
    </source>
</evidence>
<comment type="caution">
    <text evidence="2">The sequence shown here is derived from an EMBL/GenBank/DDBJ whole genome shotgun (WGS) entry which is preliminary data.</text>
</comment>
<dbReference type="AlphaFoldDB" id="A0A931ANZ6"/>
<sequence>MESEYKLNSPIFYVNPKAYVFGKELLKFAKEADKISARYDIQIILSPQTTDIRLISNNTNHLLIFAQHIDPLNKGRGHGLILPEAVKEAGAQGVVLNHGEYQLKFSQISKAINIAKNLKLLTLVAGESLSELAALSRLDPDIILAEPSELIGTGKRSDENYIKKSIKIIKDIDLEVKVMYGAGISSGEDVKDIISLGSDGAGAASGIFESDNPIRVLEEFIYAMNKLV</sequence>
<evidence type="ECO:0000256" key="1">
    <source>
        <dbReference type="ARBA" id="ARBA00023235"/>
    </source>
</evidence>
<reference evidence="2" key="1">
    <citation type="submission" date="2020-11" db="EMBL/GenBank/DDBJ databases">
        <title>Halonatronomonas betainensis gen. nov., sp. nov. a novel haloalkaliphilic representative of the family Halanaerobiacae capable of betaine degradation.</title>
        <authorList>
            <person name="Boltyanskaya Y."/>
            <person name="Kevbrin V."/>
            <person name="Detkova E."/>
            <person name="Grouzdev D.S."/>
            <person name="Koziaeva V."/>
            <person name="Zhilina T."/>
        </authorList>
    </citation>
    <scope>NUCLEOTIDE SEQUENCE</scope>
    <source>
        <strain evidence="2">Z-7014</strain>
    </source>
</reference>